<comment type="caution">
    <text evidence="4">The sequence shown here is derived from an EMBL/GenBank/DDBJ whole genome shotgun (WGS) entry which is preliminary data.</text>
</comment>
<evidence type="ECO:0000313" key="5">
    <source>
        <dbReference type="Proteomes" id="UP001277761"/>
    </source>
</evidence>
<dbReference type="PANTHER" id="PTHR10772">
    <property type="entry name" value="10 KDA HEAT SHOCK PROTEIN"/>
    <property type="match status" value="1"/>
</dbReference>
<dbReference type="Gene3D" id="2.30.33.40">
    <property type="entry name" value="GroES chaperonin"/>
    <property type="match status" value="1"/>
</dbReference>
<dbReference type="PRINTS" id="PR00297">
    <property type="entry name" value="CHAPERONIN10"/>
</dbReference>
<evidence type="ECO:0000256" key="1">
    <source>
        <dbReference type="ARBA" id="ARBA00006975"/>
    </source>
</evidence>
<evidence type="ECO:0000256" key="3">
    <source>
        <dbReference type="RuleBase" id="RU000535"/>
    </source>
</evidence>
<protein>
    <recommendedName>
        <fullName evidence="3">10 kDa chaperonin</fullName>
    </recommendedName>
</protein>
<comment type="similarity">
    <text evidence="1 3">Belongs to the GroES chaperonin family.</text>
</comment>
<gene>
    <name evidence="4" type="ORF">SK069_07570</name>
</gene>
<dbReference type="PROSITE" id="PS00681">
    <property type="entry name" value="CHAPERONINS_CPN10"/>
    <property type="match status" value="1"/>
</dbReference>
<dbReference type="EMBL" id="JAXAVX010000002">
    <property type="protein sequence ID" value="MDX8151445.1"/>
    <property type="molecule type" value="Genomic_DNA"/>
</dbReference>
<dbReference type="SUPFAM" id="SSF50129">
    <property type="entry name" value="GroES-like"/>
    <property type="match status" value="1"/>
</dbReference>
<dbReference type="CDD" id="cd00320">
    <property type="entry name" value="cpn10"/>
    <property type="match status" value="1"/>
</dbReference>
<dbReference type="SMART" id="SM00883">
    <property type="entry name" value="Cpn10"/>
    <property type="match status" value="1"/>
</dbReference>
<keyword evidence="5" id="KW-1185">Reference proteome</keyword>
<dbReference type="PANTHER" id="PTHR10772:SF63">
    <property type="entry name" value="20 KDA CHAPERONIN, CHLOROPLASTIC"/>
    <property type="match status" value="1"/>
</dbReference>
<accession>A0ABU4VL02</accession>
<dbReference type="InterPro" id="IPR037124">
    <property type="entry name" value="Chaperonin_GroES_sf"/>
</dbReference>
<evidence type="ECO:0000256" key="2">
    <source>
        <dbReference type="ARBA" id="ARBA00023186"/>
    </source>
</evidence>
<dbReference type="InterPro" id="IPR011032">
    <property type="entry name" value="GroES-like_sf"/>
</dbReference>
<dbReference type="RefSeq" id="WP_319953594.1">
    <property type="nucleotide sequence ID" value="NZ_JAXAVX010000002.1"/>
</dbReference>
<proteinExistence type="inferred from homology"/>
<dbReference type="InterPro" id="IPR020818">
    <property type="entry name" value="Chaperonin_GroES"/>
</dbReference>
<reference evidence="4 5" key="1">
    <citation type="submission" date="2023-11" db="EMBL/GenBank/DDBJ databases">
        <authorList>
            <person name="Xu M."/>
            <person name="Jiang T."/>
        </authorList>
    </citation>
    <scope>NUCLEOTIDE SEQUENCE [LARGE SCALE GENOMIC DNA]</scope>
    <source>
        <strain evidence="4 5">SD</strain>
    </source>
</reference>
<organism evidence="4 5">
    <name type="scientific">Patulibacter brassicae</name>
    <dbReference type="NCBI Taxonomy" id="1705717"/>
    <lineage>
        <taxon>Bacteria</taxon>
        <taxon>Bacillati</taxon>
        <taxon>Actinomycetota</taxon>
        <taxon>Thermoleophilia</taxon>
        <taxon>Solirubrobacterales</taxon>
        <taxon>Patulibacteraceae</taxon>
        <taxon>Patulibacter</taxon>
    </lineage>
</organism>
<dbReference type="Proteomes" id="UP001277761">
    <property type="component" value="Unassembled WGS sequence"/>
</dbReference>
<keyword evidence="2 3" id="KW-0143">Chaperone</keyword>
<comment type="subunit">
    <text evidence="3">Heptamer of 7 subunits arranged in a ring.</text>
</comment>
<sequence length="108" mass="11812">MRQVLRPLFDRVVIKELEPDRVRRSGLVVPPGSHEPPPQHGIVLQVGPGLDWWGQAGVQMPVKPGDHVVFPASAGAWVDIEEERLLVCRVGELLGALEELPDEAPGTD</sequence>
<dbReference type="Pfam" id="PF00166">
    <property type="entry name" value="Cpn10"/>
    <property type="match status" value="1"/>
</dbReference>
<name>A0ABU4VL02_9ACTN</name>
<evidence type="ECO:0000313" key="4">
    <source>
        <dbReference type="EMBL" id="MDX8151445.1"/>
    </source>
</evidence>
<comment type="function">
    <text evidence="3">Together with the chaperonin GroEL, plays an essential role in assisting protein folding. The GroEL-GroES system forms a nano-cage that allows encapsulation of the non-native substrate proteins and provides a physical environment optimized to promote and accelerate protein folding. GroES binds to the apical surface of the GroEL ring, thereby capping the opening of the GroEL channel.</text>
</comment>
<dbReference type="InterPro" id="IPR018369">
    <property type="entry name" value="Chaprnonin_Cpn10_CS"/>
</dbReference>